<feature type="compositionally biased region" description="Basic and acidic residues" evidence="1">
    <location>
        <begin position="495"/>
        <end position="514"/>
    </location>
</feature>
<proteinExistence type="predicted"/>
<comment type="caution">
    <text evidence="2">The sequence shown here is derived from an EMBL/GenBank/DDBJ whole genome shotgun (WGS) entry which is preliminary data.</text>
</comment>
<feature type="compositionally biased region" description="Basic residues" evidence="1">
    <location>
        <begin position="888"/>
        <end position="897"/>
    </location>
</feature>
<dbReference type="EMBL" id="CAUYUJ010003914">
    <property type="protein sequence ID" value="CAK0807373.1"/>
    <property type="molecule type" value="Genomic_DNA"/>
</dbReference>
<name>A0ABN9QMQ2_9DINO</name>
<sequence length="952" mass="105567">MAPKRVARKAPDAASATGLRNLHGDEALNAEYVGDFEAMMQRLQGIEELDNIAALDSQVASEGGHGQPIVPKDVQIILERGEQAEGTGSLYLHNIRWRPQVCLPYNVKGIRDMQDHSFRVPPTGTTRITVHIALEKPEDAKEILTTKRGTLHRISPEEQVHALLWAVDTYFSLPSNKKSDDITKRWVNAFRNVNYVFHSISSVDKMIKESTVLREEWTQRGVVSQRSPLALLLMVIGQRKALEKQSGKITTDALYKFYKGIKWATKSEKISKNLLENASAIATKWHLCADTNCQAVVKKSEEMYGSEGPFQSVLAIYLMCLKAGKHPDAIGWMFEMILDQFRARNITRDSVGSKQMQTRGRVTDVDVVAFKKDLFAHLLDEELNSFNFTASRKSLMRSYLRSPKHFRSKEGFMDNEFAKHAGAPDLSHKHDFNRAERLFDSFASSLIYGRAYDPVIKQCLKQSKSVKDTFGYGQIGTDLQQVHDAISEDASAAKSTDEGKDDKPEEAADKKDAEQADESDDGMYVDDEYDEAKARWWQHANQLVSTFVRTVAPGPNEAAMISAVKETPACKAVDAANSDRVVIIYNSKQEGQCKTQPHIRMPVHRQHYMTRCVQSLLKIMTDGDWEADPDLISIHPKAIYLFLDAFKTDNVEGFNKCFSTGDSRLQRATTKYFLTYEESSLKKRKSRENEAAFAVVELMTAISSEPLDLVPKARLTFPNSSNLNNHIGPLVTTDPRDPDEWTLSVMEKRQLLGDALVEGGGRAAGCTQDVVMRKPTDIEHVSFHANSVDFYKEIIHSFCASGVVDCAPLSENCAMASIMLKKPCTLICYTEAHAQMIEKRLCQRVFAALTRESCEELYEPMAVSDLAGNPAATAAEGEGAPEEEKSAAKKKARKRAAPKGTAGEKPLKMTKDDATGAEGGAAGKLSELLKALDAGGEKPGETSGTAGDEVGE</sequence>
<evidence type="ECO:0000256" key="1">
    <source>
        <dbReference type="SAM" id="MobiDB-lite"/>
    </source>
</evidence>
<feature type="region of interest" description="Disordered" evidence="1">
    <location>
        <begin position="870"/>
        <end position="952"/>
    </location>
</feature>
<evidence type="ECO:0000313" key="3">
    <source>
        <dbReference type="Proteomes" id="UP001189429"/>
    </source>
</evidence>
<dbReference type="Proteomes" id="UP001189429">
    <property type="component" value="Unassembled WGS sequence"/>
</dbReference>
<protein>
    <submittedName>
        <fullName evidence="2">Uncharacterized protein</fullName>
    </submittedName>
</protein>
<feature type="non-terminal residue" evidence="2">
    <location>
        <position position="952"/>
    </location>
</feature>
<evidence type="ECO:0000313" key="2">
    <source>
        <dbReference type="EMBL" id="CAK0807373.1"/>
    </source>
</evidence>
<feature type="region of interest" description="Disordered" evidence="1">
    <location>
        <begin position="489"/>
        <end position="524"/>
    </location>
</feature>
<organism evidence="2 3">
    <name type="scientific">Prorocentrum cordatum</name>
    <dbReference type="NCBI Taxonomy" id="2364126"/>
    <lineage>
        <taxon>Eukaryota</taxon>
        <taxon>Sar</taxon>
        <taxon>Alveolata</taxon>
        <taxon>Dinophyceae</taxon>
        <taxon>Prorocentrales</taxon>
        <taxon>Prorocentraceae</taxon>
        <taxon>Prorocentrum</taxon>
    </lineage>
</organism>
<feature type="compositionally biased region" description="Acidic residues" evidence="1">
    <location>
        <begin position="515"/>
        <end position="524"/>
    </location>
</feature>
<accession>A0ABN9QMQ2</accession>
<gene>
    <name evidence="2" type="ORF">PCOR1329_LOCUS13267</name>
</gene>
<keyword evidence="3" id="KW-1185">Reference proteome</keyword>
<reference evidence="2" key="1">
    <citation type="submission" date="2023-10" db="EMBL/GenBank/DDBJ databases">
        <authorList>
            <person name="Chen Y."/>
            <person name="Shah S."/>
            <person name="Dougan E. K."/>
            <person name="Thang M."/>
            <person name="Chan C."/>
        </authorList>
    </citation>
    <scope>NUCLEOTIDE SEQUENCE [LARGE SCALE GENOMIC DNA]</scope>
</reference>
<feature type="compositionally biased region" description="Basic and acidic residues" evidence="1">
    <location>
        <begin position="905"/>
        <end position="914"/>
    </location>
</feature>